<sequence length="769" mass="87780">MTNPFDIAFPLLLSWICLAVRVGKSIHPSRISLRMSSGRSARVLVVNDGALRLSLVVVRLGSLQRRGRRDVSENRLALSLERSDVHANKIREALYVPYSSQDLGAKVFQNGNETPGKLNVYMMCSLDRSNEVEEDTWKYGRHLKAPGAMYDEAHAFNFGTDVSLFQSQASICRYDSQSLQPGVDTQPRSQRLDSVGNGHWASNKLGFHSISTGCITRVPQLKSAEALTLGRFPCPLNISGIAVDSRKSKLDIESAKVWIGDSHVPIERKGRKSLRRTFSPPVVLSHGDKFSLHMDCLDKPWFNTKTEDFLFNPEEMFRVYSASKGHEYTTHHNKIKIVIYFSRNPTTIPRFRILVIGKTGVGKSSLISHIFGVEEMINLPGASIDHEFISPQNDKFVLHGSKGFGLRDNLETIRDFIDRRRNMSPEHQLHAVWLVNQIQQTLDKTSLKGLSNEAIKELAKKNAEAELQDICIRPLEKFAGSKIPHAAISSVYQYFIKFMPNEDYKKTLAHLIQITENCVSQHFASKATVVTSIRVAQRVDPGLKIKASFDVRIAKKRYRKTFSCCCTIFKKRKMWDFLHVLHTDIVNVWNFYDLHHHLNSQKFRESIIKMVEVEPTKGHRHFFSRVPVIQHFMSYIVHLTLVSQTLYFVSGGREITRRAIKLAVSSYLTSPMRTEARTWIQACDRQLTILDCVDQDRIVEGIRSYTINATQRVERQENTQRAEHRENIHPSAPINTPAIVFHPTVDYTPTINYTPAMNYPTTEWFTRQG</sequence>
<evidence type="ECO:0000313" key="2">
    <source>
        <dbReference type="EMBL" id="KAG2114623.1"/>
    </source>
</evidence>
<dbReference type="AlphaFoldDB" id="A0A9P7FCY5"/>
<keyword evidence="3" id="KW-1185">Reference proteome</keyword>
<protein>
    <recommendedName>
        <fullName evidence="4">G domain-containing protein</fullName>
    </recommendedName>
</protein>
<reference evidence="2" key="1">
    <citation type="journal article" date="2020" name="New Phytol.">
        <title>Comparative genomics reveals dynamic genome evolution in host specialist ectomycorrhizal fungi.</title>
        <authorList>
            <person name="Lofgren L.A."/>
            <person name="Nguyen N.H."/>
            <person name="Vilgalys R."/>
            <person name="Ruytinx J."/>
            <person name="Liao H.L."/>
            <person name="Branco S."/>
            <person name="Kuo A."/>
            <person name="LaButti K."/>
            <person name="Lipzen A."/>
            <person name="Andreopoulos W."/>
            <person name="Pangilinan J."/>
            <person name="Riley R."/>
            <person name="Hundley H."/>
            <person name="Na H."/>
            <person name="Barry K."/>
            <person name="Grigoriev I.V."/>
            <person name="Stajich J.E."/>
            <person name="Kennedy P.G."/>
        </authorList>
    </citation>
    <scope>NUCLEOTIDE SEQUENCE</scope>
    <source>
        <strain evidence="2">FC423</strain>
    </source>
</reference>
<dbReference type="GeneID" id="64702674"/>
<evidence type="ECO:0000256" key="1">
    <source>
        <dbReference type="SAM" id="SignalP"/>
    </source>
</evidence>
<proteinExistence type="predicted"/>
<keyword evidence="1" id="KW-0732">Signal</keyword>
<accession>A0A9P7FCY5</accession>
<evidence type="ECO:0000313" key="3">
    <source>
        <dbReference type="Proteomes" id="UP000823399"/>
    </source>
</evidence>
<name>A0A9P7FCY5_9AGAM</name>
<comment type="caution">
    <text evidence="2">The sequence shown here is derived from an EMBL/GenBank/DDBJ whole genome shotgun (WGS) entry which is preliminary data.</text>
</comment>
<dbReference type="OrthoDB" id="391988at2759"/>
<organism evidence="2 3">
    <name type="scientific">Suillus discolor</name>
    <dbReference type="NCBI Taxonomy" id="1912936"/>
    <lineage>
        <taxon>Eukaryota</taxon>
        <taxon>Fungi</taxon>
        <taxon>Dikarya</taxon>
        <taxon>Basidiomycota</taxon>
        <taxon>Agaricomycotina</taxon>
        <taxon>Agaricomycetes</taxon>
        <taxon>Agaricomycetidae</taxon>
        <taxon>Boletales</taxon>
        <taxon>Suillineae</taxon>
        <taxon>Suillaceae</taxon>
        <taxon>Suillus</taxon>
    </lineage>
</organism>
<gene>
    <name evidence="2" type="ORF">F5147DRAFT_758763</name>
</gene>
<feature type="chain" id="PRO_5040504281" description="G domain-containing protein" evidence="1">
    <location>
        <begin position="20"/>
        <end position="769"/>
    </location>
</feature>
<feature type="signal peptide" evidence="1">
    <location>
        <begin position="1"/>
        <end position="19"/>
    </location>
</feature>
<dbReference type="SUPFAM" id="SSF52540">
    <property type="entry name" value="P-loop containing nucleoside triphosphate hydrolases"/>
    <property type="match status" value="1"/>
</dbReference>
<dbReference type="EMBL" id="JABBWM010000009">
    <property type="protein sequence ID" value="KAG2114623.1"/>
    <property type="molecule type" value="Genomic_DNA"/>
</dbReference>
<dbReference type="Proteomes" id="UP000823399">
    <property type="component" value="Unassembled WGS sequence"/>
</dbReference>
<evidence type="ECO:0008006" key="4">
    <source>
        <dbReference type="Google" id="ProtNLM"/>
    </source>
</evidence>
<dbReference type="InterPro" id="IPR027417">
    <property type="entry name" value="P-loop_NTPase"/>
</dbReference>
<dbReference type="Gene3D" id="3.40.50.300">
    <property type="entry name" value="P-loop containing nucleotide triphosphate hydrolases"/>
    <property type="match status" value="1"/>
</dbReference>
<dbReference type="RefSeq" id="XP_041296571.1">
    <property type="nucleotide sequence ID" value="XM_041440415.1"/>
</dbReference>